<feature type="transmembrane region" description="Helical" evidence="1">
    <location>
        <begin position="230"/>
        <end position="247"/>
    </location>
</feature>
<feature type="transmembrane region" description="Helical" evidence="1">
    <location>
        <begin position="203"/>
        <end position="223"/>
    </location>
</feature>
<dbReference type="RefSeq" id="WP_345335174.1">
    <property type="nucleotide sequence ID" value="NZ_BAABJZ010000063.1"/>
</dbReference>
<comment type="caution">
    <text evidence="2">The sequence shown here is derived from an EMBL/GenBank/DDBJ whole genome shotgun (WGS) entry which is preliminary data.</text>
</comment>
<keyword evidence="1" id="KW-0472">Membrane</keyword>
<evidence type="ECO:0000313" key="3">
    <source>
        <dbReference type="Proteomes" id="UP001499988"/>
    </source>
</evidence>
<feature type="transmembrane region" description="Helical" evidence="1">
    <location>
        <begin position="303"/>
        <end position="324"/>
    </location>
</feature>
<proteinExistence type="predicted"/>
<accession>A0ABP9ESV1</accession>
<keyword evidence="1" id="KW-1133">Transmembrane helix</keyword>
<keyword evidence="1" id="KW-0812">Transmembrane</keyword>
<protein>
    <recommendedName>
        <fullName evidence="4">DUF4178 domain-containing protein</fullName>
    </recommendedName>
</protein>
<evidence type="ECO:0000256" key="1">
    <source>
        <dbReference type="SAM" id="Phobius"/>
    </source>
</evidence>
<dbReference type="EMBL" id="BAABJZ010000063">
    <property type="protein sequence ID" value="GAA4886147.1"/>
    <property type="molecule type" value="Genomic_DNA"/>
</dbReference>
<feature type="transmembrane region" description="Helical" evidence="1">
    <location>
        <begin position="259"/>
        <end position="282"/>
    </location>
</feature>
<dbReference type="Proteomes" id="UP001499988">
    <property type="component" value="Unassembled WGS sequence"/>
</dbReference>
<evidence type="ECO:0000313" key="2">
    <source>
        <dbReference type="EMBL" id="GAA4886147.1"/>
    </source>
</evidence>
<organism evidence="2 3">
    <name type="scientific">Ferrimonas pelagia</name>
    <dbReference type="NCBI Taxonomy" id="1177826"/>
    <lineage>
        <taxon>Bacteria</taxon>
        <taxon>Pseudomonadati</taxon>
        <taxon>Pseudomonadota</taxon>
        <taxon>Gammaproteobacteria</taxon>
        <taxon>Alteromonadales</taxon>
        <taxon>Ferrimonadaceae</taxon>
        <taxon>Ferrimonas</taxon>
    </lineage>
</organism>
<sequence length="336" mass="38844">MKAVFEVAGKPFEVTFNGTGFERYHYNGDVLLERYSWAFNGDLEFVVDGHVVWFICRNAQIMVVVDDELVTENIVRDMQEDKKAQGYQLVKRSFDVAGKPFEVVLDDGKQIYRYAGKTLLQRRTWISCDDIGFDVAEHHVDFLNRGDALEVLVDGTVQIERLDKMPERHHFSVWRGPIPIWGVQLLMLCMALIGVLLDPALLIFIPNLVGWVVIHSTIFSLLLLRWDDQFIYLFYPCVSLPMFFRELDVEGSVTGDWQWYALMFGAVALFWALSRMLVKGGISLIERMWPHKAPWRRRTQFGFGYWLALSVINATSIQFMLAWFDWYTATGVAAVC</sequence>
<feature type="transmembrane region" description="Helical" evidence="1">
    <location>
        <begin position="178"/>
        <end position="197"/>
    </location>
</feature>
<reference evidence="3" key="1">
    <citation type="journal article" date="2019" name="Int. J. Syst. Evol. Microbiol.">
        <title>The Global Catalogue of Microorganisms (GCM) 10K type strain sequencing project: providing services to taxonomists for standard genome sequencing and annotation.</title>
        <authorList>
            <consortium name="The Broad Institute Genomics Platform"/>
            <consortium name="The Broad Institute Genome Sequencing Center for Infectious Disease"/>
            <person name="Wu L."/>
            <person name="Ma J."/>
        </authorList>
    </citation>
    <scope>NUCLEOTIDE SEQUENCE [LARGE SCALE GENOMIC DNA]</scope>
    <source>
        <strain evidence="3">JCM 18401</strain>
    </source>
</reference>
<evidence type="ECO:0008006" key="4">
    <source>
        <dbReference type="Google" id="ProtNLM"/>
    </source>
</evidence>
<keyword evidence="3" id="KW-1185">Reference proteome</keyword>
<name>A0ABP9ESV1_9GAMM</name>
<gene>
    <name evidence="2" type="ORF">GCM10023333_19380</name>
</gene>